<feature type="transmembrane region" description="Helical" evidence="1">
    <location>
        <begin position="26"/>
        <end position="46"/>
    </location>
</feature>
<dbReference type="InterPro" id="IPR007349">
    <property type="entry name" value="DUF418"/>
</dbReference>
<accession>A0A0H0XTH6</accession>
<dbReference type="Proteomes" id="UP000053455">
    <property type="component" value="Unassembled WGS sequence"/>
</dbReference>
<name>A0A0H0XTH6_9SPHN</name>
<dbReference type="PANTHER" id="PTHR30590:SF2">
    <property type="entry name" value="INNER MEMBRANE PROTEIN"/>
    <property type="match status" value="1"/>
</dbReference>
<dbReference type="AlphaFoldDB" id="A0A0H0XTH6"/>
<feature type="transmembrane region" description="Helical" evidence="1">
    <location>
        <begin position="253"/>
        <end position="274"/>
    </location>
</feature>
<keyword evidence="1" id="KW-1133">Transmembrane helix</keyword>
<feature type="transmembrane region" description="Helical" evidence="1">
    <location>
        <begin position="99"/>
        <end position="118"/>
    </location>
</feature>
<feature type="transmembrane region" description="Helical" evidence="1">
    <location>
        <begin position="294"/>
        <end position="313"/>
    </location>
</feature>
<evidence type="ECO:0000256" key="1">
    <source>
        <dbReference type="SAM" id="Phobius"/>
    </source>
</evidence>
<dbReference type="InterPro" id="IPR052529">
    <property type="entry name" value="Bact_Transport_Assoc"/>
</dbReference>
<dbReference type="Pfam" id="PF04235">
    <property type="entry name" value="DUF418"/>
    <property type="match status" value="1"/>
</dbReference>
<sequence length="410" mass="45297">MNNSLVGAAPVTSAERIGVLDALRGFALLGVLLANLTEFAVAPWMATDAQIAALSSAPADTRTHFILSWLVYGKANTLFATLFGIGFWVQMERLQKRDVAFETIYLRRLFILLAIGLVHMSFVWIWDILHVYALAGFLLFFMRGLSQRAFIIIGISLAVFGSPVLTHLIQISGFFADASTGFDDAAILSRQAASAAGNYTAIFAGFMRINWYEWVAGGMLYTWVLYALGRFLIGAYIARRGWVQRAAELLPQYAKVMAVALPLGLAGQYINAAVSMDQMQPLFGSAELVDLVDYVSRPLTALGYACLIVLFFHSGLRPVAAIFAPVGRMALTNYIAQSFFIAFLLFGVGPGLALSGREGTFAFTIYALIFFAAQTVFSHFWLKVYAFGPLEYLWRWATYGDKPRLRRQLA</sequence>
<evidence type="ECO:0000313" key="4">
    <source>
        <dbReference type="Proteomes" id="UP000053455"/>
    </source>
</evidence>
<dbReference type="OrthoDB" id="9807744at2"/>
<keyword evidence="4" id="KW-1185">Reference proteome</keyword>
<feature type="domain" description="DUF418" evidence="2">
    <location>
        <begin position="238"/>
        <end position="400"/>
    </location>
</feature>
<gene>
    <name evidence="3" type="ORF">AAV99_07540</name>
</gene>
<dbReference type="RefSeq" id="WP_047093409.1">
    <property type="nucleotide sequence ID" value="NZ_LBHU01000002.1"/>
</dbReference>
<feature type="transmembrane region" description="Helical" evidence="1">
    <location>
        <begin position="360"/>
        <end position="382"/>
    </location>
</feature>
<dbReference type="PATRIC" id="fig|874156.12.peg.1551"/>
<evidence type="ECO:0000259" key="2">
    <source>
        <dbReference type="Pfam" id="PF04235"/>
    </source>
</evidence>
<keyword evidence="1" id="KW-0812">Transmembrane</keyword>
<feature type="transmembrane region" description="Helical" evidence="1">
    <location>
        <begin position="334"/>
        <end position="354"/>
    </location>
</feature>
<protein>
    <recommendedName>
        <fullName evidence="2">DUF418 domain-containing protein</fullName>
    </recommendedName>
</protein>
<feature type="transmembrane region" description="Helical" evidence="1">
    <location>
        <begin position="124"/>
        <end position="142"/>
    </location>
</feature>
<feature type="transmembrane region" description="Helical" evidence="1">
    <location>
        <begin position="214"/>
        <end position="233"/>
    </location>
</feature>
<reference evidence="3 4" key="1">
    <citation type="submission" date="2015-04" db="EMBL/GenBank/DDBJ databases">
        <title>The draft genome sequence of Erythrobacter marinus HWDM-33.</title>
        <authorList>
            <person name="Zhuang L."/>
            <person name="Liu Y."/>
            <person name="Shao Z."/>
        </authorList>
    </citation>
    <scope>NUCLEOTIDE SEQUENCE [LARGE SCALE GENOMIC DNA]</scope>
    <source>
        <strain evidence="3 4">HWDM-33</strain>
    </source>
</reference>
<comment type="caution">
    <text evidence="3">The sequence shown here is derived from an EMBL/GenBank/DDBJ whole genome shotgun (WGS) entry which is preliminary data.</text>
</comment>
<dbReference type="PANTHER" id="PTHR30590">
    <property type="entry name" value="INNER MEMBRANE PROTEIN"/>
    <property type="match status" value="1"/>
</dbReference>
<dbReference type="EMBL" id="LBHU01000002">
    <property type="protein sequence ID" value="KLI63600.1"/>
    <property type="molecule type" value="Genomic_DNA"/>
</dbReference>
<organism evidence="3 4">
    <name type="scientific">Aurantiacibacter marinus</name>
    <dbReference type="NCBI Taxonomy" id="874156"/>
    <lineage>
        <taxon>Bacteria</taxon>
        <taxon>Pseudomonadati</taxon>
        <taxon>Pseudomonadota</taxon>
        <taxon>Alphaproteobacteria</taxon>
        <taxon>Sphingomonadales</taxon>
        <taxon>Erythrobacteraceae</taxon>
        <taxon>Aurantiacibacter</taxon>
    </lineage>
</organism>
<keyword evidence="1" id="KW-0472">Membrane</keyword>
<feature type="transmembrane region" description="Helical" evidence="1">
    <location>
        <begin position="149"/>
        <end position="169"/>
    </location>
</feature>
<proteinExistence type="predicted"/>
<feature type="transmembrane region" description="Helical" evidence="1">
    <location>
        <begin position="66"/>
        <end position="87"/>
    </location>
</feature>
<evidence type="ECO:0000313" key="3">
    <source>
        <dbReference type="EMBL" id="KLI63600.1"/>
    </source>
</evidence>